<feature type="compositionally biased region" description="Pro residues" evidence="1">
    <location>
        <begin position="137"/>
        <end position="148"/>
    </location>
</feature>
<accession>A0AAD6TZC5</accession>
<keyword evidence="5" id="KW-1185">Reference proteome</keyword>
<sequence length="246" mass="27472">MAACVRRSPGPDRSSDHHAILKCPSACPANPSNKEAHWEEGGTGIREPAAESHPQRLRTTPHLYAISLTTASLTTDLPSLPYTNPTRTRATQRLVRLHGPCTTASTLACLPCRAHSPVREFAPGVRARLGHHCQPRPRLPTHPAPPPLSTQRRRPRPRATPLPAAAAARPWYVPTYFYLLSTDFFYLNLWLNRLRDSVLPPRSADPNPRTGPEYAPRPRLRLRPAHRFRIACARATPPPPLWNLDI</sequence>
<evidence type="ECO:0000313" key="5">
    <source>
        <dbReference type="Proteomes" id="UP001222325"/>
    </source>
</evidence>
<gene>
    <name evidence="2" type="ORF">B0H15DRAFT_438044</name>
    <name evidence="3" type="ORF">B0H15DRAFT_438186</name>
    <name evidence="4" type="ORF">B0H15DRAFT_438491</name>
</gene>
<organism evidence="2 5">
    <name type="scientific">Mycena belliarum</name>
    <dbReference type="NCBI Taxonomy" id="1033014"/>
    <lineage>
        <taxon>Eukaryota</taxon>
        <taxon>Fungi</taxon>
        <taxon>Dikarya</taxon>
        <taxon>Basidiomycota</taxon>
        <taxon>Agaricomycotina</taxon>
        <taxon>Agaricomycetes</taxon>
        <taxon>Agaricomycetidae</taxon>
        <taxon>Agaricales</taxon>
        <taxon>Marasmiineae</taxon>
        <taxon>Mycenaceae</taxon>
        <taxon>Mycena</taxon>
    </lineage>
</organism>
<comment type="caution">
    <text evidence="2">The sequence shown here is derived from an EMBL/GenBank/DDBJ whole genome shotgun (WGS) entry which is preliminary data.</text>
</comment>
<evidence type="ECO:0000256" key="1">
    <source>
        <dbReference type="SAM" id="MobiDB-lite"/>
    </source>
</evidence>
<dbReference type="Proteomes" id="UP001222325">
    <property type="component" value="Unassembled WGS sequence"/>
</dbReference>
<feature type="region of interest" description="Disordered" evidence="1">
    <location>
        <begin position="131"/>
        <end position="162"/>
    </location>
</feature>
<protein>
    <submittedName>
        <fullName evidence="2">Uncharacterized protein</fullName>
    </submittedName>
</protein>
<proteinExistence type="predicted"/>
<reference evidence="2" key="1">
    <citation type="submission" date="2023-03" db="EMBL/GenBank/DDBJ databases">
        <title>Massive genome expansion in bonnet fungi (Mycena s.s.) driven by repeated elements and novel gene families across ecological guilds.</title>
        <authorList>
            <consortium name="Lawrence Berkeley National Laboratory"/>
            <person name="Harder C.B."/>
            <person name="Miyauchi S."/>
            <person name="Viragh M."/>
            <person name="Kuo A."/>
            <person name="Thoen E."/>
            <person name="Andreopoulos B."/>
            <person name="Lu D."/>
            <person name="Skrede I."/>
            <person name="Drula E."/>
            <person name="Henrissat B."/>
            <person name="Morin E."/>
            <person name="Kohler A."/>
            <person name="Barry K."/>
            <person name="LaButti K."/>
            <person name="Morin E."/>
            <person name="Salamov A."/>
            <person name="Lipzen A."/>
            <person name="Mereny Z."/>
            <person name="Hegedus B."/>
            <person name="Baldrian P."/>
            <person name="Stursova M."/>
            <person name="Weitz H."/>
            <person name="Taylor A."/>
            <person name="Grigoriev I.V."/>
            <person name="Nagy L.G."/>
            <person name="Martin F."/>
            <person name="Kauserud H."/>
        </authorList>
    </citation>
    <scope>NUCLEOTIDE SEQUENCE</scope>
    <source>
        <strain evidence="2">CBHHK173m</strain>
    </source>
</reference>
<dbReference type="AlphaFoldDB" id="A0AAD6TZC5"/>
<dbReference type="EMBL" id="JARJCN010000044">
    <property type="protein sequence ID" value="KAJ7082731.1"/>
    <property type="molecule type" value="Genomic_DNA"/>
</dbReference>
<dbReference type="EMBL" id="JARJCN010000044">
    <property type="protein sequence ID" value="KAJ7082725.1"/>
    <property type="molecule type" value="Genomic_DNA"/>
</dbReference>
<evidence type="ECO:0000313" key="2">
    <source>
        <dbReference type="EMBL" id="KAJ7082718.1"/>
    </source>
</evidence>
<evidence type="ECO:0000313" key="3">
    <source>
        <dbReference type="EMBL" id="KAJ7082725.1"/>
    </source>
</evidence>
<evidence type="ECO:0000313" key="4">
    <source>
        <dbReference type="EMBL" id="KAJ7082731.1"/>
    </source>
</evidence>
<feature type="region of interest" description="Disordered" evidence="1">
    <location>
        <begin position="31"/>
        <end position="55"/>
    </location>
</feature>
<name>A0AAD6TZC5_9AGAR</name>
<dbReference type="EMBL" id="JARJCN010000044">
    <property type="protein sequence ID" value="KAJ7082718.1"/>
    <property type="molecule type" value="Genomic_DNA"/>
</dbReference>